<reference evidence="2" key="1">
    <citation type="submission" date="2022-11" db="EMBL/GenBank/DDBJ databases">
        <title>Biodiversity and phylogenetic relationships of bacteria.</title>
        <authorList>
            <person name="Machado R.A.R."/>
            <person name="Bhat A."/>
            <person name="Loulou A."/>
            <person name="Kallel S."/>
        </authorList>
    </citation>
    <scope>NUCLEOTIDE SEQUENCE</scope>
    <source>
        <strain evidence="2">A-IN1</strain>
    </source>
</reference>
<proteinExistence type="predicted"/>
<dbReference type="RefSeq" id="WP_266130447.1">
    <property type="nucleotide sequence ID" value="NZ_JAPKMY010000005.1"/>
</dbReference>
<keyword evidence="1" id="KW-0472">Membrane</keyword>
<keyword evidence="3" id="KW-1185">Reference proteome</keyword>
<feature type="transmembrane region" description="Helical" evidence="1">
    <location>
        <begin position="36"/>
        <end position="57"/>
    </location>
</feature>
<keyword evidence="1" id="KW-0812">Transmembrane</keyword>
<evidence type="ECO:0000313" key="2">
    <source>
        <dbReference type="EMBL" id="MCX5468253.1"/>
    </source>
</evidence>
<organism evidence="2 3">
    <name type="scientific">Acinetobacter nematophilus</name>
    <dbReference type="NCBI Taxonomy" id="2994642"/>
    <lineage>
        <taxon>Bacteria</taxon>
        <taxon>Pseudomonadati</taxon>
        <taxon>Pseudomonadota</taxon>
        <taxon>Gammaproteobacteria</taxon>
        <taxon>Moraxellales</taxon>
        <taxon>Moraxellaceae</taxon>
        <taxon>Acinetobacter</taxon>
    </lineage>
</organism>
<accession>A0A9X3DTW2</accession>
<name>A0A9X3DTW2_9GAMM</name>
<feature type="transmembrane region" description="Helical" evidence="1">
    <location>
        <begin position="9"/>
        <end position="30"/>
    </location>
</feature>
<dbReference type="AlphaFoldDB" id="A0A9X3DTW2"/>
<protein>
    <submittedName>
        <fullName evidence="2">Uncharacterized protein</fullName>
    </submittedName>
</protein>
<sequence length="256" mass="30560">MKILITEKVYYFLSVYGWSTVIVVFIKLALSDFQLWQYHDLILLILAVLILVIHYFIKIKHGVIDTFLEEKRLPMKIYIPINKASFIQIPDFIGFVLWLFALFSVMLHWSIWLVCFSISLIGLLLIEHPHVWFKDSFDWNQRIEKIKNQHETCIDGLFRYSAHTDSFTFYNENQVYTVKWTDIQRIDAVMLDQFSHQEVRLFILTPQRIHIIDESMAGYTKFIANLSERLPLINEYWLFLLMEMPVATIVPIFQQD</sequence>
<keyword evidence="1" id="KW-1133">Transmembrane helix</keyword>
<dbReference type="Proteomes" id="UP001146019">
    <property type="component" value="Unassembled WGS sequence"/>
</dbReference>
<evidence type="ECO:0000313" key="3">
    <source>
        <dbReference type="Proteomes" id="UP001146019"/>
    </source>
</evidence>
<dbReference type="EMBL" id="JAPKMY010000005">
    <property type="protein sequence ID" value="MCX5468253.1"/>
    <property type="molecule type" value="Genomic_DNA"/>
</dbReference>
<gene>
    <name evidence="2" type="ORF">OSH00_10905</name>
</gene>
<evidence type="ECO:0000256" key="1">
    <source>
        <dbReference type="SAM" id="Phobius"/>
    </source>
</evidence>
<comment type="caution">
    <text evidence="2">The sequence shown here is derived from an EMBL/GenBank/DDBJ whole genome shotgun (WGS) entry which is preliminary data.</text>
</comment>